<dbReference type="EMBL" id="KZ819301">
    <property type="protein sequence ID" value="PWN95951.1"/>
    <property type="molecule type" value="Genomic_DNA"/>
</dbReference>
<dbReference type="InterPro" id="IPR016160">
    <property type="entry name" value="Ald_DH_CS_CYS"/>
</dbReference>
<dbReference type="PANTHER" id="PTHR11699">
    <property type="entry name" value="ALDEHYDE DEHYDROGENASE-RELATED"/>
    <property type="match status" value="1"/>
</dbReference>
<dbReference type="STRING" id="58919.A0A316Z337"/>
<dbReference type="GO" id="GO:0004030">
    <property type="term" value="F:aldehyde dehydrogenase [NAD(P)+] activity"/>
    <property type="evidence" value="ECO:0007669"/>
    <property type="project" value="UniProtKB-ARBA"/>
</dbReference>
<keyword evidence="2 4" id="KW-0560">Oxidoreductase</keyword>
<dbReference type="FunFam" id="3.40.605.10:FF:000026">
    <property type="entry name" value="Aldehyde dehydrogenase, putative"/>
    <property type="match status" value="1"/>
</dbReference>
<name>A0A316Z337_9BASI</name>
<dbReference type="FunFam" id="3.40.309.10:FF:000001">
    <property type="entry name" value="Mitochondrial aldehyde dehydrogenase 2"/>
    <property type="match status" value="1"/>
</dbReference>
<dbReference type="OrthoDB" id="310895at2759"/>
<dbReference type="FunFam" id="3.40.605.10:FF:000050">
    <property type="entry name" value="Aldehyde dehydrogenase, mitochondrial"/>
    <property type="match status" value="1"/>
</dbReference>
<dbReference type="AlphaFoldDB" id="A0A316Z337"/>
<dbReference type="InterPro" id="IPR015590">
    <property type="entry name" value="Aldehyde_DH_dom"/>
</dbReference>
<dbReference type="InterPro" id="IPR016161">
    <property type="entry name" value="Ald_DH/histidinol_DH"/>
</dbReference>
<reference evidence="6 7" key="1">
    <citation type="journal article" date="2018" name="Mol. Biol. Evol.">
        <title>Broad Genomic Sampling Reveals a Smut Pathogenic Ancestry of the Fungal Clade Ustilaginomycotina.</title>
        <authorList>
            <person name="Kijpornyongpan T."/>
            <person name="Mondo S.J."/>
            <person name="Barry K."/>
            <person name="Sandor L."/>
            <person name="Lee J."/>
            <person name="Lipzen A."/>
            <person name="Pangilinan J."/>
            <person name="LaButti K."/>
            <person name="Hainaut M."/>
            <person name="Henrissat B."/>
            <person name="Grigoriev I.V."/>
            <person name="Spatafora J.W."/>
            <person name="Aime M.C."/>
        </authorList>
    </citation>
    <scope>NUCLEOTIDE SEQUENCE [LARGE SCALE GENOMIC DNA]</scope>
    <source>
        <strain evidence="6 7">MCA 4186</strain>
    </source>
</reference>
<dbReference type="PROSITE" id="PS00070">
    <property type="entry name" value="ALDEHYDE_DEHYDR_CYS"/>
    <property type="match status" value="1"/>
</dbReference>
<protein>
    <submittedName>
        <fullName evidence="6">Aldehyde dehydrogenase</fullName>
    </submittedName>
</protein>
<dbReference type="RefSeq" id="XP_025596230.1">
    <property type="nucleotide sequence ID" value="XM_025743077.1"/>
</dbReference>
<evidence type="ECO:0000256" key="4">
    <source>
        <dbReference type="RuleBase" id="RU003345"/>
    </source>
</evidence>
<dbReference type="Gene3D" id="3.40.309.10">
    <property type="entry name" value="Aldehyde Dehydrogenase, Chain A, domain 2"/>
    <property type="match status" value="1"/>
</dbReference>
<accession>A0A316Z337</accession>
<gene>
    <name evidence="6" type="ORF">FA09DRAFT_331565</name>
</gene>
<evidence type="ECO:0000256" key="2">
    <source>
        <dbReference type="ARBA" id="ARBA00023002"/>
    </source>
</evidence>
<dbReference type="GO" id="GO:0019413">
    <property type="term" value="P:acetate biosynthetic process"/>
    <property type="evidence" value="ECO:0007669"/>
    <property type="project" value="UniProtKB-ARBA"/>
</dbReference>
<comment type="similarity">
    <text evidence="1 4">Belongs to the aldehyde dehydrogenase family.</text>
</comment>
<dbReference type="InterPro" id="IPR016162">
    <property type="entry name" value="Ald_DH_N"/>
</dbReference>
<organism evidence="6 7">
    <name type="scientific">Tilletiopsis washingtonensis</name>
    <dbReference type="NCBI Taxonomy" id="58919"/>
    <lineage>
        <taxon>Eukaryota</taxon>
        <taxon>Fungi</taxon>
        <taxon>Dikarya</taxon>
        <taxon>Basidiomycota</taxon>
        <taxon>Ustilaginomycotina</taxon>
        <taxon>Exobasidiomycetes</taxon>
        <taxon>Entylomatales</taxon>
        <taxon>Entylomatales incertae sedis</taxon>
        <taxon>Tilletiopsis</taxon>
    </lineage>
</organism>
<evidence type="ECO:0000313" key="7">
    <source>
        <dbReference type="Proteomes" id="UP000245946"/>
    </source>
</evidence>
<evidence type="ECO:0000256" key="3">
    <source>
        <dbReference type="PROSITE-ProRule" id="PRU10007"/>
    </source>
</evidence>
<feature type="domain" description="Aldehyde dehydrogenase" evidence="5">
    <location>
        <begin position="32"/>
        <end position="489"/>
    </location>
</feature>
<dbReference type="Gene3D" id="3.40.605.10">
    <property type="entry name" value="Aldehyde Dehydrogenase, Chain A, domain 1"/>
    <property type="match status" value="1"/>
</dbReference>
<dbReference type="Proteomes" id="UP000245946">
    <property type="component" value="Unassembled WGS sequence"/>
</dbReference>
<keyword evidence="7" id="KW-1185">Reference proteome</keyword>
<dbReference type="InterPro" id="IPR029510">
    <property type="entry name" value="Ald_DH_CS_GLU"/>
</dbReference>
<evidence type="ECO:0000313" key="6">
    <source>
        <dbReference type="EMBL" id="PWN95951.1"/>
    </source>
</evidence>
<dbReference type="PROSITE" id="PS00687">
    <property type="entry name" value="ALDEHYDE_DEHYDR_GLU"/>
    <property type="match status" value="1"/>
</dbReference>
<dbReference type="SUPFAM" id="SSF53720">
    <property type="entry name" value="ALDH-like"/>
    <property type="match status" value="1"/>
</dbReference>
<dbReference type="Pfam" id="PF00171">
    <property type="entry name" value="Aldedh"/>
    <property type="match status" value="1"/>
</dbReference>
<sequence length="499" mass="53229">MSANLSFNNGGKSTVQTGLFINNKFQPALDGKTFGVVNPATGEEIAQVSEASAKDIDVAVKAARKAYDEVWGERTPAAQRGKLLMKLADLVEKHNDELASIESLDNGKAFSIASSFDVPSVAANLRYFGGWADKNTGQTIEVDSSADFHYTRHEPIGVCGQIIPWNFPILMFAWKIAPALATGNTVVLKTAEQTPLSALKMAELIVEAGFPPGVVNIVSGFGPVAGAAISAHMDIDKVAFTGSTLVGRNVMKAAASSNLKKVTLELGGKSPVIVFGDADLDQAVGWAAFGIYFNHGQCCCAGSRVFVEESAYDEFMQKLSAKVKQVQGMVGDAFDKNTFQGPQVSQLQFDRIMAHIESGKKDGATLVSGGARHGDKGYFIEPTIFTDVKPDAKIAQEEIFGPVLVVSKFTDEADLLKKAHDTMYGLAASVHTLNIKKGISVAHKLKAGTGINQHNQLTPQVPFGGYKASGIGREMGQYALTNYTNVKAVHLALDKQAPI</sequence>
<proteinExistence type="inferred from homology"/>
<dbReference type="CDD" id="cd07091">
    <property type="entry name" value="ALDH_F1-2_Ald2-like"/>
    <property type="match status" value="1"/>
</dbReference>
<dbReference type="GeneID" id="37270621"/>
<evidence type="ECO:0000259" key="5">
    <source>
        <dbReference type="Pfam" id="PF00171"/>
    </source>
</evidence>
<dbReference type="InterPro" id="IPR016163">
    <property type="entry name" value="Ald_DH_C"/>
</dbReference>
<evidence type="ECO:0000256" key="1">
    <source>
        <dbReference type="ARBA" id="ARBA00009986"/>
    </source>
</evidence>
<feature type="active site" evidence="3">
    <location>
        <position position="265"/>
    </location>
</feature>